<dbReference type="EMBL" id="BMDY01000003">
    <property type="protein sequence ID" value="GGA96987.1"/>
    <property type="molecule type" value="Genomic_DNA"/>
</dbReference>
<evidence type="ECO:0000256" key="7">
    <source>
        <dbReference type="ARBA" id="ARBA00025046"/>
    </source>
</evidence>
<comment type="cofactor">
    <cofactor evidence="2 9">
        <name>a divalent metal cation</name>
        <dbReference type="ChEBI" id="CHEBI:60240"/>
    </cofactor>
</comment>
<evidence type="ECO:0000256" key="5">
    <source>
        <dbReference type="ARBA" id="ARBA00022723"/>
    </source>
</evidence>
<evidence type="ECO:0000256" key="9">
    <source>
        <dbReference type="RuleBase" id="RU004338"/>
    </source>
</evidence>
<dbReference type="PANTHER" id="PTHR33254">
    <property type="entry name" value="4-HYDROXY-4-METHYL-2-OXOGLUTARATE ALDOLASE 3-RELATED"/>
    <property type="match status" value="1"/>
</dbReference>
<accession>A0ABQ1HXU5</accession>
<comment type="similarity">
    <text evidence="3 9">Belongs to the class II aldolase/RraA-like family.</text>
</comment>
<keyword evidence="6 9" id="KW-0456">Lyase</keyword>
<comment type="subunit">
    <text evidence="4 9">Homotrimer.</text>
</comment>
<reference evidence="11" key="1">
    <citation type="journal article" date="2019" name="Int. J. Syst. Evol. Microbiol.">
        <title>The Global Catalogue of Microorganisms (GCM) 10K type strain sequencing project: providing services to taxonomists for standard genome sequencing and annotation.</title>
        <authorList>
            <consortium name="The Broad Institute Genomics Platform"/>
            <consortium name="The Broad Institute Genome Sequencing Center for Infectious Disease"/>
            <person name="Wu L."/>
            <person name="Ma J."/>
        </authorList>
    </citation>
    <scope>NUCLEOTIDE SEQUENCE [LARGE SCALE GENOMIC DNA]</scope>
    <source>
        <strain evidence="11">CGMCC 1.10131</strain>
    </source>
</reference>
<dbReference type="Proteomes" id="UP000651977">
    <property type="component" value="Unassembled WGS sequence"/>
</dbReference>
<protein>
    <recommendedName>
        <fullName evidence="9">4-hydroxy-4-methyl-2-oxoglutarate aldolase</fullName>
        <shortName evidence="9">HMG aldolase</shortName>
        <ecNumber evidence="9">4.1.1.112</ecNumber>
        <ecNumber evidence="9">4.1.3.17</ecNumber>
    </recommendedName>
    <alternativeName>
        <fullName evidence="9">Oxaloacetate decarboxylase</fullName>
    </alternativeName>
</protein>
<dbReference type="SUPFAM" id="SSF89562">
    <property type="entry name" value="RraA-like"/>
    <property type="match status" value="1"/>
</dbReference>
<dbReference type="InterPro" id="IPR036704">
    <property type="entry name" value="RraA/RraA-like_sf"/>
</dbReference>
<comment type="function">
    <text evidence="7 9">Catalyzes the aldol cleavage of 4-hydroxy-4-methyl-2-oxoglutarate (HMG) into 2 molecules of pyruvate. Also contains a secondary oxaloacetate (OAA) decarboxylase activity due to the common pyruvate enolate transition state formed following C-C bond cleavage in the retro-aldol and decarboxylation reactions.</text>
</comment>
<dbReference type="NCBIfam" id="NF009134">
    <property type="entry name" value="PRK12487.1"/>
    <property type="match status" value="1"/>
</dbReference>
<keyword evidence="11" id="KW-1185">Reference proteome</keyword>
<comment type="catalytic activity">
    <reaction evidence="8 9">
        <text>oxaloacetate + H(+) = pyruvate + CO2</text>
        <dbReference type="Rhea" id="RHEA:15641"/>
        <dbReference type="ChEBI" id="CHEBI:15361"/>
        <dbReference type="ChEBI" id="CHEBI:15378"/>
        <dbReference type="ChEBI" id="CHEBI:16452"/>
        <dbReference type="ChEBI" id="CHEBI:16526"/>
        <dbReference type="EC" id="4.1.1.112"/>
    </reaction>
</comment>
<dbReference type="CDD" id="cd16841">
    <property type="entry name" value="RraA_family"/>
    <property type="match status" value="1"/>
</dbReference>
<comment type="caution">
    <text evidence="10">The sequence shown here is derived from an EMBL/GenBank/DDBJ whole genome shotgun (WGS) entry which is preliminary data.</text>
</comment>
<dbReference type="Pfam" id="PF03737">
    <property type="entry name" value="RraA-like"/>
    <property type="match status" value="1"/>
</dbReference>
<dbReference type="NCBIfam" id="TIGR01935">
    <property type="entry name" value="NOT-MenG"/>
    <property type="match status" value="1"/>
</dbReference>
<evidence type="ECO:0000256" key="3">
    <source>
        <dbReference type="ARBA" id="ARBA00008621"/>
    </source>
</evidence>
<evidence type="ECO:0000256" key="2">
    <source>
        <dbReference type="ARBA" id="ARBA00001968"/>
    </source>
</evidence>
<evidence type="ECO:0000313" key="10">
    <source>
        <dbReference type="EMBL" id="GGA96987.1"/>
    </source>
</evidence>
<evidence type="ECO:0000313" key="11">
    <source>
        <dbReference type="Proteomes" id="UP000651977"/>
    </source>
</evidence>
<evidence type="ECO:0000256" key="4">
    <source>
        <dbReference type="ARBA" id="ARBA00011233"/>
    </source>
</evidence>
<evidence type="ECO:0000256" key="1">
    <source>
        <dbReference type="ARBA" id="ARBA00001342"/>
    </source>
</evidence>
<evidence type="ECO:0000256" key="8">
    <source>
        <dbReference type="ARBA" id="ARBA00047973"/>
    </source>
</evidence>
<dbReference type="EC" id="4.1.3.17" evidence="9"/>
<evidence type="ECO:0000256" key="6">
    <source>
        <dbReference type="ARBA" id="ARBA00023239"/>
    </source>
</evidence>
<dbReference type="NCBIfam" id="NF006875">
    <property type="entry name" value="PRK09372.1"/>
    <property type="match status" value="1"/>
</dbReference>
<dbReference type="InterPro" id="IPR005493">
    <property type="entry name" value="RraA/RraA-like"/>
</dbReference>
<comment type="catalytic activity">
    <reaction evidence="1 9">
        <text>4-hydroxy-4-methyl-2-oxoglutarate = 2 pyruvate</text>
        <dbReference type="Rhea" id="RHEA:22748"/>
        <dbReference type="ChEBI" id="CHEBI:15361"/>
        <dbReference type="ChEBI" id="CHEBI:58276"/>
        <dbReference type="EC" id="4.1.3.17"/>
    </reaction>
</comment>
<dbReference type="InterPro" id="IPR010203">
    <property type="entry name" value="RraA"/>
</dbReference>
<dbReference type="Gene3D" id="3.50.30.40">
    <property type="entry name" value="Ribonuclease E inhibitor RraA/RraA-like"/>
    <property type="match status" value="1"/>
</dbReference>
<dbReference type="EC" id="4.1.1.112" evidence="9"/>
<organism evidence="10 11">
    <name type="scientific">Agarivorans gilvus</name>
    <dbReference type="NCBI Taxonomy" id="680279"/>
    <lineage>
        <taxon>Bacteria</taxon>
        <taxon>Pseudomonadati</taxon>
        <taxon>Pseudomonadota</taxon>
        <taxon>Gammaproteobacteria</taxon>
        <taxon>Alteromonadales</taxon>
        <taxon>Alteromonadaceae</taxon>
        <taxon>Agarivorans</taxon>
    </lineage>
</organism>
<proteinExistence type="inferred from homology"/>
<keyword evidence="5 9" id="KW-0479">Metal-binding</keyword>
<gene>
    <name evidence="10" type="primary">rraA-1</name>
    <name evidence="10" type="ORF">GCM10007414_07500</name>
</gene>
<dbReference type="RefSeq" id="WP_055732747.1">
    <property type="nucleotide sequence ID" value="NZ_BMDY01000003.1"/>
</dbReference>
<dbReference type="PANTHER" id="PTHR33254:SF4">
    <property type="entry name" value="4-HYDROXY-4-METHYL-2-OXOGLUTARATE ALDOLASE 3-RELATED"/>
    <property type="match status" value="1"/>
</dbReference>
<name>A0ABQ1HXU5_9ALTE</name>
<sequence length="165" mass="17679">MQDLLPELCDLYPEQVKLLSPIFQSYGAKAVFFGEVVTVKCFQDNSRVKELLAKPGEAKVLVVDGGGSIERALMGDLIADSAYVNGWAGVVINGAIRDVATINTMDIGVRALAPCPMKTERKGLGEVDAVIQFAGQIIKPGMYLYADDNGILLSDNALTLPEGFV</sequence>